<evidence type="ECO:0000313" key="3">
    <source>
        <dbReference type="Proteomes" id="UP001642464"/>
    </source>
</evidence>
<evidence type="ECO:0000259" key="1">
    <source>
        <dbReference type="PROSITE" id="PS50994"/>
    </source>
</evidence>
<feature type="domain" description="Integrase catalytic" evidence="1">
    <location>
        <begin position="229"/>
        <end position="396"/>
    </location>
</feature>
<keyword evidence="3" id="KW-1185">Reference proteome</keyword>
<dbReference type="PROSITE" id="PS50994">
    <property type="entry name" value="INTEGRASE"/>
    <property type="match status" value="1"/>
</dbReference>
<name>A0ABP0JD36_9DINO</name>
<protein>
    <submittedName>
        <fullName evidence="2">Cytoplasmic dynein 1 heavy chain 1</fullName>
    </submittedName>
</protein>
<dbReference type="InterPro" id="IPR012337">
    <property type="entry name" value="RNaseH-like_sf"/>
</dbReference>
<dbReference type="Proteomes" id="UP001642464">
    <property type="component" value="Unassembled WGS sequence"/>
</dbReference>
<dbReference type="Gene3D" id="3.30.420.10">
    <property type="entry name" value="Ribonuclease H-like superfamily/Ribonuclease H"/>
    <property type="match status" value="1"/>
</dbReference>
<reference evidence="2 3" key="1">
    <citation type="submission" date="2024-02" db="EMBL/GenBank/DDBJ databases">
        <authorList>
            <person name="Chen Y."/>
            <person name="Shah S."/>
            <person name="Dougan E. K."/>
            <person name="Thang M."/>
            <person name="Chan C."/>
        </authorList>
    </citation>
    <scope>NUCLEOTIDE SEQUENCE [LARGE SCALE GENOMIC DNA]</scope>
</reference>
<dbReference type="SUPFAM" id="SSF53098">
    <property type="entry name" value="Ribonuclease H-like"/>
    <property type="match status" value="1"/>
</dbReference>
<proteinExistence type="predicted"/>
<comment type="caution">
    <text evidence="2">The sequence shown here is derived from an EMBL/GenBank/DDBJ whole genome shotgun (WGS) entry which is preliminary data.</text>
</comment>
<dbReference type="EMBL" id="CAXAMM010006780">
    <property type="protein sequence ID" value="CAK9012311.1"/>
    <property type="molecule type" value="Genomic_DNA"/>
</dbReference>
<organism evidence="2 3">
    <name type="scientific">Durusdinium trenchii</name>
    <dbReference type="NCBI Taxonomy" id="1381693"/>
    <lineage>
        <taxon>Eukaryota</taxon>
        <taxon>Sar</taxon>
        <taxon>Alveolata</taxon>
        <taxon>Dinophyceae</taxon>
        <taxon>Suessiales</taxon>
        <taxon>Symbiodiniaceae</taxon>
        <taxon>Durusdinium</taxon>
    </lineage>
</organism>
<sequence>MASHNTSKFYFEWPKHAIAGWNLPELQHFIKQYQKEFGPIYFTQIDGCQHGMKSPDGHLIQKSWLVMNNDPEFHDRCGRKCNQTHSHRPGGMIGMGSKAVSETAFYPKSMVDGIARLWKSQWQRNLQKSPKEVYKTIMAIDDNVKHERKETKGETELRKVPKEEIEKTKAMLHRLHRAAGHPNNRSLARLCQDRGLPPWVTQLALELRCQACLETKKGAQMTLPASIESRSRPWQMIGLDTFELYFPKMKVKARYLLMTCLTMRFTSVHLLWQGDDATYGTESGQKLIHAFVEAWLLHRPRPEWVLVDAQTSLAKGDFAAFCQSIGIGVTAVPGEAHWQHGGTESMVKALKNTMKKVRSEHSNLSPKLVALLASSAQNHGDRVRGYSPVQWAYGLEPGAWHLDNDPLEVNTNNGMNTAELWQLQKNRDAVEQIHRKEVAAARMTRLYNASSRPTNAYAVGDWVCIWRNPTIKARKKEFTNEPRFIGPGRIAMVEPSATPGGHAAVYWVLMGTALWRCAPEQMSQVLIQNETFYQRNLDLKENQILKKENQQRLLMNGVGLQMDRIPVHDLDHGQEKHLNIEDTEYKSMLPTGINSRSINKARRLEGLPPLTQLPREQTGRPDEWEYMETDGKLIRHHYTPRWPLFQPTSTPDCPVEERFIQPQRRTFWWDDQQNGTYEDNWKKTEKDTPAFARTWTGRSEFTVRPGGRKRKVPHYNLDDDEGTVTMASKEPKTKPEMDIYQLYDFKNEHLTEENYEIENDNEQMKEEERSDPECRRQEFFEEINAEEREEQFFLDFMFSDKVIDAEEACVIEFEVDNMQAFLLDSTAYVADKLQGPSKEVNFRKLSPQHQELMKEAMAREVFEVLRSHSLRALREQVPESVLKKRIIPMRWILIWKPLSTPELPPTDGSPTVLREDGIGTQPLYTYGVPELSRS</sequence>
<evidence type="ECO:0000313" key="2">
    <source>
        <dbReference type="EMBL" id="CAK9012311.1"/>
    </source>
</evidence>
<dbReference type="InterPro" id="IPR001584">
    <property type="entry name" value="Integrase_cat-core"/>
</dbReference>
<dbReference type="InterPro" id="IPR036397">
    <property type="entry name" value="RNaseH_sf"/>
</dbReference>
<gene>
    <name evidence="2" type="ORF">SCF082_LOCUS11461</name>
</gene>
<accession>A0ABP0JD36</accession>